<feature type="region of interest" description="Disordered" evidence="6">
    <location>
        <begin position="529"/>
        <end position="553"/>
    </location>
</feature>
<reference evidence="7 9" key="1">
    <citation type="submission" date="2020-01" db="EMBL/GenBank/DDBJ databases">
        <authorList>
            <consortium name="DOE Joint Genome Institute"/>
            <person name="Haridas S."/>
            <person name="Albert R."/>
            <person name="Binder M."/>
            <person name="Bloem J."/>
            <person name="Labutti K."/>
            <person name="Salamov A."/>
            <person name="Andreopoulos B."/>
            <person name="Baker S.E."/>
            <person name="Barry K."/>
            <person name="Bills G."/>
            <person name="Bluhm B.H."/>
            <person name="Cannon C."/>
            <person name="Castanera R."/>
            <person name="Culley D.E."/>
            <person name="Daum C."/>
            <person name="Ezra D."/>
            <person name="Gonzalez J.B."/>
            <person name="Henrissat B."/>
            <person name="Kuo A."/>
            <person name="Liang C."/>
            <person name="Lipzen A."/>
            <person name="Lutzoni F."/>
            <person name="Magnuson J."/>
            <person name="Mondo S."/>
            <person name="Nolan M."/>
            <person name="Ohm R."/>
            <person name="Pangilinan J."/>
            <person name="Park H.-J."/>
            <person name="Ramirez L."/>
            <person name="Alfaro M."/>
            <person name="Sun H."/>
            <person name="Tritt A."/>
            <person name="Yoshinaga Y."/>
            <person name="Zwiers L.-H."/>
            <person name="Turgeon B.G."/>
            <person name="Goodwin S.B."/>
            <person name="Spatafora J.W."/>
            <person name="Crous P.W."/>
            <person name="Grigoriev I.V."/>
        </authorList>
    </citation>
    <scope>NUCLEOTIDE SEQUENCE</scope>
    <source>
        <strain evidence="7 9">CBS 781.70</strain>
    </source>
</reference>
<dbReference type="GeneID" id="54415148"/>
<feature type="region of interest" description="Disordered" evidence="6">
    <location>
        <begin position="1"/>
        <end position="72"/>
    </location>
</feature>
<evidence type="ECO:0000256" key="5">
    <source>
        <dbReference type="ARBA" id="ARBA00023027"/>
    </source>
</evidence>
<dbReference type="PANTHER" id="PTHR20275:SF0">
    <property type="entry name" value="NAD KINASE"/>
    <property type="match status" value="1"/>
</dbReference>
<evidence type="ECO:0000256" key="2">
    <source>
        <dbReference type="ARBA" id="ARBA00022679"/>
    </source>
</evidence>
<dbReference type="Proteomes" id="UP000504638">
    <property type="component" value="Unplaced"/>
</dbReference>
<keyword evidence="8" id="KW-1185">Reference proteome</keyword>
<dbReference type="InterPro" id="IPR017437">
    <property type="entry name" value="ATP-NAD_kinase_PpnK-typ_C"/>
</dbReference>
<keyword evidence="2" id="KW-0808">Transferase</keyword>
<dbReference type="PANTHER" id="PTHR20275">
    <property type="entry name" value="NAD KINASE"/>
    <property type="match status" value="1"/>
</dbReference>
<feature type="compositionally biased region" description="Basic and acidic residues" evidence="6">
    <location>
        <begin position="27"/>
        <end position="41"/>
    </location>
</feature>
<protein>
    <submittedName>
        <fullName evidence="7 9">ATP-NAD kinase</fullName>
    </submittedName>
</protein>
<sequence length="709" mass="77999">MVVQNTQEDRPCHLPSCRNNPSAKNHGHWDSGKPEKAESDLRVPPNPASTSTVGDINNSNGLPRRGPGRSQNVAQRASILIDPISFQDSSGTIDGSAPIFVDRSCDSTPRATPLPSRTIANDDKIPVNRSQSLPGKTEHPPAALAPHRNHRMTYSIDSIPKQTLLKVLACRQPPSQPASYRTNIHNLLMENPTTPPVSTFHARQDHADPSAPPTTNHRDRRLSQALSDLTIDPTPSALSATANQSDQLAALRSPCFFHKRFDSIVNIDRVLEEISADAPLSHSRLVRTATGVREVSRQLQRRPIKRAVRTVMIVTKARDNDLVYKTRELTEWLMSTPRYGNAVGVVVYVDAKLRRSKRFDADSLLAKDPRFVEGNMLRYWTPEMCWTQPEKFDLVLTLGGDGTVLFTSWLFQRIVPPILSFNLGSLGFLTNFDFAEYKKGLDPIMGDAGMRVNLRMRFTCTVYRSPAISRSSTASSHQADIAHTSKGRRRRRPVPEPVEAEQFEVLNELVIDRGPSPYVSNLELYSLQPSTNDTSSTTSSASSSSSSSKSAPEQDLLTIIQADGLLLSTPTGSTAYSLSAGGSLVSPDIPAILLTPICPHTLSFRPMVLSDSMLLKVAVPRGSRAGAYVAFDGKNRVELRPGDYVTVEASRWPFPTVGRTERDWFSSLEGALRWRCLILILMTRMRGIVGIVLLAAVSAVDRALCGGWG</sequence>
<evidence type="ECO:0000256" key="3">
    <source>
        <dbReference type="ARBA" id="ARBA00022777"/>
    </source>
</evidence>
<dbReference type="RefSeq" id="XP_033536455.1">
    <property type="nucleotide sequence ID" value="XM_033674578.1"/>
</dbReference>
<dbReference type="InterPro" id="IPR017438">
    <property type="entry name" value="ATP-NAD_kinase_N"/>
</dbReference>
<evidence type="ECO:0000256" key="1">
    <source>
        <dbReference type="ARBA" id="ARBA00010995"/>
    </source>
</evidence>
<keyword evidence="5" id="KW-0520">NAD</keyword>
<dbReference type="OrthoDB" id="24581at2759"/>
<reference evidence="9" key="2">
    <citation type="submission" date="2020-04" db="EMBL/GenBank/DDBJ databases">
        <authorList>
            <consortium name="NCBI Genome Project"/>
        </authorList>
    </citation>
    <scope>NUCLEOTIDE SEQUENCE</scope>
    <source>
        <strain evidence="9">CBS 781.70</strain>
    </source>
</reference>
<keyword evidence="4" id="KW-0521">NADP</keyword>
<dbReference type="InterPro" id="IPR016064">
    <property type="entry name" value="NAD/diacylglycerol_kinase_sf"/>
</dbReference>
<dbReference type="Gene3D" id="2.60.200.30">
    <property type="entry name" value="Probable inorganic polyphosphate/atp-NAD kinase, domain 2"/>
    <property type="match status" value="1"/>
</dbReference>
<feature type="region of interest" description="Disordered" evidence="6">
    <location>
        <begin position="469"/>
        <end position="496"/>
    </location>
</feature>
<evidence type="ECO:0000313" key="9">
    <source>
        <dbReference type="RefSeq" id="XP_033536455.1"/>
    </source>
</evidence>
<proteinExistence type="inferred from homology"/>
<feature type="compositionally biased region" description="Polar residues" evidence="6">
    <location>
        <begin position="48"/>
        <end position="61"/>
    </location>
</feature>
<dbReference type="InterPro" id="IPR002504">
    <property type="entry name" value="NADK"/>
</dbReference>
<feature type="region of interest" description="Disordered" evidence="6">
    <location>
        <begin position="193"/>
        <end position="219"/>
    </location>
</feature>
<dbReference type="FunFam" id="3.40.50.10330:FF:000025">
    <property type="entry name" value="NAD+ kinase Utr1"/>
    <property type="match status" value="1"/>
</dbReference>
<dbReference type="AlphaFoldDB" id="A0A6G1G9X0"/>
<evidence type="ECO:0000256" key="6">
    <source>
        <dbReference type="SAM" id="MobiDB-lite"/>
    </source>
</evidence>
<dbReference type="SUPFAM" id="SSF111331">
    <property type="entry name" value="NAD kinase/diacylglycerol kinase-like"/>
    <property type="match status" value="1"/>
</dbReference>
<gene>
    <name evidence="7 9" type="ORF">P152DRAFT_234413</name>
</gene>
<feature type="region of interest" description="Disordered" evidence="6">
    <location>
        <begin position="106"/>
        <end position="149"/>
    </location>
</feature>
<dbReference type="GO" id="GO:0003951">
    <property type="term" value="F:NAD+ kinase activity"/>
    <property type="evidence" value="ECO:0007669"/>
    <property type="project" value="InterPro"/>
</dbReference>
<reference evidence="9" key="3">
    <citation type="submission" date="2025-04" db="UniProtKB">
        <authorList>
            <consortium name="RefSeq"/>
        </authorList>
    </citation>
    <scope>IDENTIFICATION</scope>
    <source>
        <strain evidence="9">CBS 781.70</strain>
    </source>
</reference>
<keyword evidence="3 7" id="KW-0418">Kinase</keyword>
<dbReference type="GO" id="GO:0019674">
    <property type="term" value="P:NAD+ metabolic process"/>
    <property type="evidence" value="ECO:0007669"/>
    <property type="project" value="InterPro"/>
</dbReference>
<dbReference type="GO" id="GO:0006741">
    <property type="term" value="P:NADP+ biosynthetic process"/>
    <property type="evidence" value="ECO:0007669"/>
    <property type="project" value="InterPro"/>
</dbReference>
<dbReference type="EMBL" id="ML975152">
    <property type="protein sequence ID" value="KAF1814824.1"/>
    <property type="molecule type" value="Genomic_DNA"/>
</dbReference>
<dbReference type="Pfam" id="PF20143">
    <property type="entry name" value="NAD_kinase_C"/>
    <property type="match status" value="1"/>
</dbReference>
<feature type="compositionally biased region" description="Low complexity" evidence="6">
    <location>
        <begin position="530"/>
        <end position="550"/>
    </location>
</feature>
<evidence type="ECO:0000313" key="7">
    <source>
        <dbReference type="EMBL" id="KAF1814824.1"/>
    </source>
</evidence>
<accession>A0A6G1G9X0</accession>
<dbReference type="Pfam" id="PF01513">
    <property type="entry name" value="NAD_kinase"/>
    <property type="match status" value="1"/>
</dbReference>
<comment type="similarity">
    <text evidence="1">Belongs to the NAD kinase family.</text>
</comment>
<dbReference type="HAMAP" id="MF_00361">
    <property type="entry name" value="NAD_kinase"/>
    <property type="match status" value="1"/>
</dbReference>
<evidence type="ECO:0000256" key="4">
    <source>
        <dbReference type="ARBA" id="ARBA00022857"/>
    </source>
</evidence>
<name>A0A6G1G9X0_9PEZI</name>
<dbReference type="Gene3D" id="3.40.50.10330">
    <property type="entry name" value="Probable inorganic polyphosphate/atp-NAD kinase, domain 1"/>
    <property type="match status" value="1"/>
</dbReference>
<evidence type="ECO:0000313" key="8">
    <source>
        <dbReference type="Proteomes" id="UP000504638"/>
    </source>
</evidence>
<organism evidence="7">
    <name type="scientific">Eremomyces bilateralis CBS 781.70</name>
    <dbReference type="NCBI Taxonomy" id="1392243"/>
    <lineage>
        <taxon>Eukaryota</taxon>
        <taxon>Fungi</taxon>
        <taxon>Dikarya</taxon>
        <taxon>Ascomycota</taxon>
        <taxon>Pezizomycotina</taxon>
        <taxon>Dothideomycetes</taxon>
        <taxon>Dothideomycetes incertae sedis</taxon>
        <taxon>Eremomycetales</taxon>
        <taxon>Eremomycetaceae</taxon>
        <taxon>Eremomyces</taxon>
    </lineage>
</organism>